<dbReference type="InterPro" id="IPR053427">
    <property type="entry name" value="Beta-galactosidase"/>
</dbReference>
<keyword evidence="3 6" id="KW-0326">Glycosidase</keyword>
<dbReference type="OrthoDB" id="84443at2157"/>
<dbReference type="Proteomes" id="UP000616143">
    <property type="component" value="Unassembled WGS sequence"/>
</dbReference>
<comment type="similarity">
    <text evidence="1 5">Belongs to the glycosyl hydrolase 1 family.</text>
</comment>
<organism evidence="7 8">
    <name type="scientific">Sulfodiicoccus acidiphilus</name>
    <dbReference type="NCBI Taxonomy" id="1670455"/>
    <lineage>
        <taxon>Archaea</taxon>
        <taxon>Thermoproteota</taxon>
        <taxon>Thermoprotei</taxon>
        <taxon>Sulfolobales</taxon>
        <taxon>Sulfolobaceae</taxon>
        <taxon>Sulfodiicoccus</taxon>
    </lineage>
</organism>
<feature type="active site" description="Nucleophile" evidence="4">
    <location>
        <position position="379"/>
    </location>
</feature>
<proteinExistence type="inferred from homology"/>
<reference evidence="7" key="2">
    <citation type="submission" date="2020-09" db="EMBL/GenBank/DDBJ databases">
        <authorList>
            <person name="Sun Q."/>
            <person name="Ohkuma M."/>
        </authorList>
    </citation>
    <scope>NUCLEOTIDE SEQUENCE</scope>
    <source>
        <strain evidence="7">JCM 31740</strain>
    </source>
</reference>
<dbReference type="AlphaFoldDB" id="A0A830GYS4"/>
<dbReference type="PANTHER" id="PTHR10353">
    <property type="entry name" value="GLYCOSYL HYDROLASE"/>
    <property type="match status" value="1"/>
</dbReference>
<dbReference type="InterPro" id="IPR033132">
    <property type="entry name" value="GH_1_N_CS"/>
</dbReference>
<evidence type="ECO:0000256" key="2">
    <source>
        <dbReference type="ARBA" id="ARBA00022801"/>
    </source>
</evidence>
<dbReference type="Gene3D" id="3.20.20.80">
    <property type="entry name" value="Glycosidases"/>
    <property type="match status" value="1"/>
</dbReference>
<dbReference type="EMBL" id="BMQS01000003">
    <property type="protein sequence ID" value="GGT89429.1"/>
    <property type="molecule type" value="Genomic_DNA"/>
</dbReference>
<sequence>MISFPKDFRFGWSQAGFQSEMGSGDSDPNSDWFKWVHDQENIAAGLVSGDFPEDGPAYWVNYRTFHDNAERMGLTMARIGVEWSRLFPNPPPRVKFTERDGKVLEVEVGDLKTLDQYVNKTALEHYREMFKDIKSRGIHFVLNFYHWPLPLWVHDPVRVRKGDLTGPTGWLSTTTVAEFARFAAYVAWKFEDIADEYSTMNEPNVVWGLGYTSVKSGFPPGHLSFELTERAFRNIVQAHCRAYDAAKSVTRKPVGIIYANSSFEPLTEKDKEAAEQAEHDNRWKFFDAVIRGKLGEEVRDDLKGRLDWIGVNYYTRTVVKAVEKGYRGVGGYGHGCERNSLSSAGRPTSDFGWEFYPEGLHDVLVKYWRRYGLKMYVTENGIADEADYQRPYYLVTHLSSVRRAIDDGADVRGYLHWSLADNYEWASGFTPRFGLIQVDYSTKRQYWKPSALVYREVAKSSGVPDDLEHLNRVPPVKPLRH</sequence>
<comment type="caution">
    <text evidence="7">The sequence shown here is derived from an EMBL/GenBank/DDBJ whole genome shotgun (WGS) entry which is preliminary data.</text>
</comment>
<evidence type="ECO:0000256" key="4">
    <source>
        <dbReference type="PROSITE-ProRule" id="PRU10055"/>
    </source>
</evidence>
<dbReference type="PRINTS" id="PR00131">
    <property type="entry name" value="GLHYDRLASE1"/>
</dbReference>
<evidence type="ECO:0000256" key="6">
    <source>
        <dbReference type="RuleBase" id="RU004468"/>
    </source>
</evidence>
<evidence type="ECO:0000313" key="8">
    <source>
        <dbReference type="Proteomes" id="UP000616143"/>
    </source>
</evidence>
<dbReference type="RefSeq" id="WP_188848331.1">
    <property type="nucleotide sequence ID" value="NZ_BMQS01000003.1"/>
</dbReference>
<dbReference type="GO" id="GO:0005975">
    <property type="term" value="P:carbohydrate metabolic process"/>
    <property type="evidence" value="ECO:0007669"/>
    <property type="project" value="InterPro"/>
</dbReference>
<dbReference type="InterPro" id="IPR017853">
    <property type="entry name" value="GH"/>
</dbReference>
<dbReference type="PROSITE" id="PS00572">
    <property type="entry name" value="GLYCOSYL_HYDROL_F1_1"/>
    <property type="match status" value="1"/>
</dbReference>
<dbReference type="NCBIfam" id="NF041004">
    <property type="entry name" value="Beta_gal_BgaS"/>
    <property type="match status" value="1"/>
</dbReference>
<dbReference type="PANTHER" id="PTHR10353:SF209">
    <property type="entry name" value="GALACTOLIPID GALACTOSYLTRANSFERASE SFR2, CHLOROPLASTIC"/>
    <property type="match status" value="1"/>
</dbReference>
<protein>
    <submittedName>
        <fullName evidence="7">Beta-galactosidase</fullName>
    </submittedName>
</protein>
<dbReference type="GO" id="GO:0008422">
    <property type="term" value="F:beta-glucosidase activity"/>
    <property type="evidence" value="ECO:0007669"/>
    <property type="project" value="TreeGrafter"/>
</dbReference>
<accession>A0A830GYS4</accession>
<keyword evidence="2 6" id="KW-0378">Hydrolase</keyword>
<reference evidence="7" key="1">
    <citation type="journal article" date="2014" name="Int. J. Syst. Evol. Microbiol.">
        <title>Complete genome sequence of Corynebacterium casei LMG S-19264T (=DSM 44701T), isolated from a smear-ripened cheese.</title>
        <authorList>
            <consortium name="US DOE Joint Genome Institute (JGI-PGF)"/>
            <person name="Walter F."/>
            <person name="Albersmeier A."/>
            <person name="Kalinowski J."/>
            <person name="Ruckert C."/>
        </authorList>
    </citation>
    <scope>NUCLEOTIDE SEQUENCE</scope>
    <source>
        <strain evidence="7">JCM 31740</strain>
    </source>
</reference>
<dbReference type="SUPFAM" id="SSF51445">
    <property type="entry name" value="(Trans)glycosidases"/>
    <property type="match status" value="1"/>
</dbReference>
<dbReference type="InterPro" id="IPR001360">
    <property type="entry name" value="Glyco_hydro_1"/>
</dbReference>
<dbReference type="InterPro" id="IPR018120">
    <property type="entry name" value="Glyco_hydro_1_AS"/>
</dbReference>
<dbReference type="PROSITE" id="PS00653">
    <property type="entry name" value="GLYCOSYL_HYDROL_F1_2"/>
    <property type="match status" value="1"/>
</dbReference>
<evidence type="ECO:0000256" key="1">
    <source>
        <dbReference type="ARBA" id="ARBA00010838"/>
    </source>
</evidence>
<evidence type="ECO:0000313" key="7">
    <source>
        <dbReference type="EMBL" id="GGT89429.1"/>
    </source>
</evidence>
<gene>
    <name evidence="7" type="ORF">GCM10007116_04090</name>
</gene>
<evidence type="ECO:0000256" key="3">
    <source>
        <dbReference type="ARBA" id="ARBA00023295"/>
    </source>
</evidence>
<evidence type="ECO:0000256" key="5">
    <source>
        <dbReference type="RuleBase" id="RU003690"/>
    </source>
</evidence>
<dbReference type="Pfam" id="PF00232">
    <property type="entry name" value="Glyco_hydro_1"/>
    <property type="match status" value="1"/>
</dbReference>
<name>A0A830GYS4_9CREN</name>